<evidence type="ECO:0000256" key="1">
    <source>
        <dbReference type="SAM" id="MobiDB-lite"/>
    </source>
</evidence>
<dbReference type="OMA" id="FREDTND"/>
<gene>
    <name evidence="2" type="ORF">NAEGRDRAFT_67308</name>
</gene>
<accession>D2VEK3</accession>
<feature type="compositionally biased region" description="Basic and acidic residues" evidence="1">
    <location>
        <begin position="203"/>
        <end position="241"/>
    </location>
</feature>
<evidence type="ECO:0000313" key="2">
    <source>
        <dbReference type="EMBL" id="EFC44809.1"/>
    </source>
</evidence>
<dbReference type="AlphaFoldDB" id="D2VEK3"/>
<dbReference type="VEuPathDB" id="AmoebaDB:NAEGRDRAFT_67308"/>
<name>D2VEK3_NAEGR</name>
<dbReference type="EMBL" id="GG738866">
    <property type="protein sequence ID" value="EFC44809.1"/>
    <property type="molecule type" value="Genomic_DNA"/>
</dbReference>
<keyword evidence="3" id="KW-1185">Reference proteome</keyword>
<protein>
    <submittedName>
        <fullName evidence="2">Predicted protein</fullName>
    </submittedName>
</protein>
<evidence type="ECO:0000313" key="3">
    <source>
        <dbReference type="Proteomes" id="UP000006671"/>
    </source>
</evidence>
<dbReference type="Proteomes" id="UP000006671">
    <property type="component" value="Unassembled WGS sequence"/>
</dbReference>
<dbReference type="GeneID" id="8848868"/>
<dbReference type="OrthoDB" id="10435429at2759"/>
<feature type="region of interest" description="Disordered" evidence="1">
    <location>
        <begin position="200"/>
        <end position="292"/>
    </location>
</feature>
<organism evidence="3">
    <name type="scientific">Naegleria gruberi</name>
    <name type="common">Amoeba</name>
    <dbReference type="NCBI Taxonomy" id="5762"/>
    <lineage>
        <taxon>Eukaryota</taxon>
        <taxon>Discoba</taxon>
        <taxon>Heterolobosea</taxon>
        <taxon>Tetramitia</taxon>
        <taxon>Eutetramitia</taxon>
        <taxon>Vahlkampfiidae</taxon>
        <taxon>Naegleria</taxon>
    </lineage>
</organism>
<proteinExistence type="predicted"/>
<dbReference type="RefSeq" id="XP_002677553.1">
    <property type="nucleotide sequence ID" value="XM_002677507.1"/>
</dbReference>
<reference evidence="2 3" key="1">
    <citation type="journal article" date="2010" name="Cell">
        <title>The genome of Naegleria gruberi illuminates early eukaryotic versatility.</title>
        <authorList>
            <person name="Fritz-Laylin L.K."/>
            <person name="Prochnik S.E."/>
            <person name="Ginger M.L."/>
            <person name="Dacks J.B."/>
            <person name="Carpenter M.L."/>
            <person name="Field M.C."/>
            <person name="Kuo A."/>
            <person name="Paredez A."/>
            <person name="Chapman J."/>
            <person name="Pham J."/>
            <person name="Shu S."/>
            <person name="Neupane R."/>
            <person name="Cipriano M."/>
            <person name="Mancuso J."/>
            <person name="Tu H."/>
            <person name="Salamov A."/>
            <person name="Lindquist E."/>
            <person name="Shapiro H."/>
            <person name="Lucas S."/>
            <person name="Grigoriev I.V."/>
            <person name="Cande W.Z."/>
            <person name="Fulton C."/>
            <person name="Rokhsar D.S."/>
            <person name="Dawson S.C."/>
        </authorList>
    </citation>
    <scope>NUCLEOTIDE SEQUENCE [LARGE SCALE GENOMIC DNA]</scope>
    <source>
        <strain evidence="2 3">NEG-M</strain>
    </source>
</reference>
<dbReference type="InParanoid" id="D2VEK3"/>
<feature type="compositionally biased region" description="Polar residues" evidence="1">
    <location>
        <begin position="242"/>
        <end position="259"/>
    </location>
</feature>
<sequence length="365" mass="42295">MLNTLIHIYRPYLESRHSKAQLESRYLIFKKEIVSDIWCLLGFDRFLQNLPIEIIHKLCEAFGFTEDVNDKESLELALKEEILIIGFCEIIRKQELKILNAALTSVRENFKSLFDQYPFFEDSYCVSDYFDEQAYALFFLSFSFPHIRKEFIDYIQNSEQILKKLNNRSLKKIQALSFTNGQSEELVTSSEKDVLQLLAKNHTKQDKNTEKGVKEEKNTKKEKNDKKQEKSAEKHEKEKKVNNISEPSVSTIPTKTSNRNDSKPFASPNEKSSDEDSEETSNEPTFPSSKGRVKIEKGVTATEIYTNYSAKEIYDICKLLKIKLAGNSTERTRRIVKFLNDGIVEAKRKRKRSASSKYASSKKSK</sequence>
<dbReference type="KEGG" id="ngr:NAEGRDRAFT_67308"/>